<evidence type="ECO:0000256" key="5">
    <source>
        <dbReference type="PROSITE-ProRule" id="PRU00335"/>
    </source>
</evidence>
<protein>
    <submittedName>
        <fullName evidence="8">TetR/AcrR family transcriptional regulator</fullName>
    </submittedName>
</protein>
<evidence type="ECO:0000256" key="3">
    <source>
        <dbReference type="ARBA" id="ARBA00023125"/>
    </source>
</evidence>
<gene>
    <name evidence="8" type="ORF">OM960_19125</name>
</gene>
<evidence type="ECO:0000259" key="7">
    <source>
        <dbReference type="PROSITE" id="PS50977"/>
    </source>
</evidence>
<dbReference type="Gene3D" id="1.10.357.10">
    <property type="entry name" value="Tetracycline Repressor, domain 2"/>
    <property type="match status" value="1"/>
</dbReference>
<feature type="region of interest" description="Disordered" evidence="6">
    <location>
        <begin position="1"/>
        <end position="59"/>
    </location>
</feature>
<feature type="domain" description="HTH tetR-type" evidence="7">
    <location>
        <begin position="59"/>
        <end position="119"/>
    </location>
</feature>
<proteinExistence type="predicted"/>
<dbReference type="SUPFAM" id="SSF48498">
    <property type="entry name" value="Tetracyclin repressor-like, C-terminal domain"/>
    <property type="match status" value="1"/>
</dbReference>
<evidence type="ECO:0000256" key="6">
    <source>
        <dbReference type="SAM" id="MobiDB-lite"/>
    </source>
</evidence>
<evidence type="ECO:0000313" key="8">
    <source>
        <dbReference type="EMBL" id="MCW3783653.1"/>
    </source>
</evidence>
<keyword evidence="1" id="KW-0678">Repressor</keyword>
<dbReference type="RefSeq" id="WP_264773098.1">
    <property type="nucleotide sequence ID" value="NZ_JAPDOG010000022.1"/>
</dbReference>
<comment type="caution">
    <text evidence="8">The sequence shown here is derived from an EMBL/GenBank/DDBJ whole genome shotgun (WGS) entry which is preliminary data.</text>
</comment>
<dbReference type="Pfam" id="PF17932">
    <property type="entry name" value="TetR_C_24"/>
    <property type="match status" value="1"/>
</dbReference>
<accession>A0ABT3J7J8</accession>
<evidence type="ECO:0000256" key="2">
    <source>
        <dbReference type="ARBA" id="ARBA00023015"/>
    </source>
</evidence>
<dbReference type="Pfam" id="PF00440">
    <property type="entry name" value="TetR_N"/>
    <property type="match status" value="1"/>
</dbReference>
<dbReference type="PANTHER" id="PTHR30055:SF175">
    <property type="entry name" value="HTH-TYPE TRANSCRIPTIONAL REPRESSOR KSTR2"/>
    <property type="match status" value="1"/>
</dbReference>
<evidence type="ECO:0000256" key="1">
    <source>
        <dbReference type="ARBA" id="ARBA00022491"/>
    </source>
</evidence>
<sequence>MPASRKHAKGVSTETTPAGSPQAEAESARRNVRAAGQTGRGSPEIGLRGSVVRDPEQRETQRQEILIAASRVFARKGYEAATMNDIAAEMGVSKGILYYQFKSKQDLIVATRRRETIGAGQRLQEICDRPGPVLDRLEAEMRNQIEKSFDETTRHMILTPGTIRLEDVHLAKIREPERAYERRLAALIEEGIATGEIAPVDPLALAYTMIRAAQSPATWFRPGGRLDKDEVIAVLIGFIMRGVRAAPTEVQPSATPKGSRPAAKT</sequence>
<dbReference type="PROSITE" id="PS50977">
    <property type="entry name" value="HTH_TETR_2"/>
    <property type="match status" value="1"/>
</dbReference>
<dbReference type="PANTHER" id="PTHR30055">
    <property type="entry name" value="HTH-TYPE TRANSCRIPTIONAL REGULATOR RUTR"/>
    <property type="match status" value="1"/>
</dbReference>
<keyword evidence="2" id="KW-0805">Transcription regulation</keyword>
<keyword evidence="9" id="KW-1185">Reference proteome</keyword>
<dbReference type="Proteomes" id="UP001207582">
    <property type="component" value="Unassembled WGS sequence"/>
</dbReference>
<dbReference type="InterPro" id="IPR050109">
    <property type="entry name" value="HTH-type_TetR-like_transc_reg"/>
</dbReference>
<dbReference type="InterPro" id="IPR041490">
    <property type="entry name" value="KstR2_TetR_C"/>
</dbReference>
<evidence type="ECO:0000313" key="9">
    <source>
        <dbReference type="Proteomes" id="UP001207582"/>
    </source>
</evidence>
<evidence type="ECO:0000256" key="4">
    <source>
        <dbReference type="ARBA" id="ARBA00023163"/>
    </source>
</evidence>
<name>A0ABT3J7J8_9RHOB</name>
<dbReference type="InterPro" id="IPR036271">
    <property type="entry name" value="Tet_transcr_reg_TetR-rel_C_sf"/>
</dbReference>
<keyword evidence="3 5" id="KW-0238">DNA-binding</keyword>
<keyword evidence="4" id="KW-0804">Transcription</keyword>
<dbReference type="PRINTS" id="PR00455">
    <property type="entry name" value="HTHTETR"/>
</dbReference>
<feature type="DNA-binding region" description="H-T-H motif" evidence="5">
    <location>
        <begin position="82"/>
        <end position="101"/>
    </location>
</feature>
<dbReference type="InterPro" id="IPR009057">
    <property type="entry name" value="Homeodomain-like_sf"/>
</dbReference>
<organism evidence="8 9">
    <name type="scientific">Defluviimonas salinarum</name>
    <dbReference type="NCBI Taxonomy" id="2992147"/>
    <lineage>
        <taxon>Bacteria</taxon>
        <taxon>Pseudomonadati</taxon>
        <taxon>Pseudomonadota</taxon>
        <taxon>Alphaproteobacteria</taxon>
        <taxon>Rhodobacterales</taxon>
        <taxon>Paracoccaceae</taxon>
        <taxon>Albidovulum</taxon>
    </lineage>
</organism>
<reference evidence="8 9" key="1">
    <citation type="submission" date="2022-10" db="EMBL/GenBank/DDBJ databases">
        <title>Defluviimonas sp. CAU 1641 isolated from mud.</title>
        <authorList>
            <person name="Kim W."/>
        </authorList>
    </citation>
    <scope>NUCLEOTIDE SEQUENCE [LARGE SCALE GENOMIC DNA]</scope>
    <source>
        <strain evidence="8 9">CAU 1641</strain>
    </source>
</reference>
<dbReference type="Gene3D" id="1.10.10.60">
    <property type="entry name" value="Homeodomain-like"/>
    <property type="match status" value="1"/>
</dbReference>
<dbReference type="SUPFAM" id="SSF46689">
    <property type="entry name" value="Homeodomain-like"/>
    <property type="match status" value="1"/>
</dbReference>
<dbReference type="InterPro" id="IPR001647">
    <property type="entry name" value="HTH_TetR"/>
</dbReference>
<dbReference type="EMBL" id="JAPDOG010000022">
    <property type="protein sequence ID" value="MCW3783653.1"/>
    <property type="molecule type" value="Genomic_DNA"/>
</dbReference>